<dbReference type="RefSeq" id="WP_021828054.1">
    <property type="nucleotide sequence ID" value="NZ_AWTR02000002.1"/>
</dbReference>
<proteinExistence type="predicted"/>
<keyword evidence="1" id="KW-0676">Redox-active center</keyword>
<dbReference type="Proteomes" id="UP000019112">
    <property type="component" value="Unassembled WGS sequence"/>
</dbReference>
<sequence length="235" mass="27345">MKKINKKMFKVSIFSVFFMFFVSEYARGSENFTKDIEQELSELPDALVPEPLPKKSPAKKLKQKTDVTHPLYSELRFSLMTNKVALSLEKYSCKQPVLLIFWGSFCGPCLREFPSLERLAKKIPRLKIVCVSIDGPNEISSELPLFYLNQGKKPRDNQNFLDYHHIDSVPAFFLFSPTRKVLWKGVGAKEWDSPSTLDQLKSFLQTPKKTHRPGLPKHKRSKKISYRKRYKKKDL</sequence>
<evidence type="ECO:0000256" key="2">
    <source>
        <dbReference type="SAM" id="MobiDB-lite"/>
    </source>
</evidence>
<accession>W6TIC6</accession>
<dbReference type="Gene3D" id="3.40.30.10">
    <property type="entry name" value="Glutaredoxin"/>
    <property type="match status" value="1"/>
</dbReference>
<evidence type="ECO:0000313" key="5">
    <source>
        <dbReference type="EMBL" id="ETZ07770.1"/>
    </source>
</evidence>
<keyword evidence="6" id="KW-1185">Reference proteome</keyword>
<dbReference type="InterPro" id="IPR036249">
    <property type="entry name" value="Thioredoxin-like_sf"/>
</dbReference>
<name>W6TIC6_HOLOB</name>
<dbReference type="STRING" id="1399147.P618_200010"/>
<evidence type="ECO:0000313" key="6">
    <source>
        <dbReference type="Proteomes" id="UP000019112"/>
    </source>
</evidence>
<feature type="compositionally biased region" description="Basic residues" evidence="2">
    <location>
        <begin position="208"/>
        <end position="235"/>
    </location>
</feature>
<dbReference type="InterPro" id="IPR017937">
    <property type="entry name" value="Thioredoxin_CS"/>
</dbReference>
<dbReference type="CDD" id="cd02966">
    <property type="entry name" value="TlpA_like_family"/>
    <property type="match status" value="1"/>
</dbReference>
<feature type="region of interest" description="Disordered" evidence="2">
    <location>
        <begin position="207"/>
        <end position="235"/>
    </location>
</feature>
<feature type="domain" description="Thioredoxin" evidence="4">
    <location>
        <begin position="50"/>
        <end position="209"/>
    </location>
</feature>
<evidence type="ECO:0000256" key="3">
    <source>
        <dbReference type="SAM" id="SignalP"/>
    </source>
</evidence>
<dbReference type="PROSITE" id="PS00194">
    <property type="entry name" value="THIOREDOXIN_1"/>
    <property type="match status" value="1"/>
</dbReference>
<gene>
    <name evidence="5" type="ORF">P618_200010</name>
</gene>
<evidence type="ECO:0000256" key="1">
    <source>
        <dbReference type="ARBA" id="ARBA00023284"/>
    </source>
</evidence>
<dbReference type="eggNOG" id="COG0526">
    <property type="taxonomic scope" value="Bacteria"/>
</dbReference>
<dbReference type="PROSITE" id="PS51352">
    <property type="entry name" value="THIOREDOXIN_2"/>
    <property type="match status" value="1"/>
</dbReference>
<evidence type="ECO:0000259" key="4">
    <source>
        <dbReference type="PROSITE" id="PS51352"/>
    </source>
</evidence>
<feature type="chain" id="PRO_5004883466" evidence="3">
    <location>
        <begin position="27"/>
        <end position="235"/>
    </location>
</feature>
<dbReference type="GO" id="GO:0015036">
    <property type="term" value="F:disulfide oxidoreductase activity"/>
    <property type="evidence" value="ECO:0007669"/>
    <property type="project" value="UniProtKB-ARBA"/>
</dbReference>
<dbReference type="OrthoDB" id="9799347at2"/>
<dbReference type="SUPFAM" id="SSF52833">
    <property type="entry name" value="Thioredoxin-like"/>
    <property type="match status" value="1"/>
</dbReference>
<feature type="signal peptide" evidence="3">
    <location>
        <begin position="1"/>
        <end position="26"/>
    </location>
</feature>
<organism evidence="5 6">
    <name type="scientific">Holospora obtusa F1</name>
    <dbReference type="NCBI Taxonomy" id="1399147"/>
    <lineage>
        <taxon>Bacteria</taxon>
        <taxon>Pseudomonadati</taxon>
        <taxon>Pseudomonadota</taxon>
        <taxon>Alphaproteobacteria</taxon>
        <taxon>Holosporales</taxon>
        <taxon>Holosporaceae</taxon>
        <taxon>Holospora</taxon>
    </lineage>
</organism>
<protein>
    <submittedName>
        <fullName evidence="5">Thiol-disulfide oxidoreductase</fullName>
    </submittedName>
</protein>
<comment type="caution">
    <text evidence="5">The sequence shown here is derived from an EMBL/GenBank/DDBJ whole genome shotgun (WGS) entry which is preliminary data.</text>
</comment>
<dbReference type="AlphaFoldDB" id="W6TIC6"/>
<dbReference type="InterPro" id="IPR013766">
    <property type="entry name" value="Thioredoxin_domain"/>
</dbReference>
<dbReference type="EMBL" id="AWTR02000002">
    <property type="protein sequence ID" value="ETZ07770.1"/>
    <property type="molecule type" value="Genomic_DNA"/>
</dbReference>
<reference evidence="5 6" key="1">
    <citation type="journal article" date="2014" name="FEMS Microbiol. Lett.">
        <title>Draft genome sequences of three Holospora species (Holospora obtusa, Holospora undulata, and Holospora elegans), endonuclear symbiotic bacteria of the ciliate Paramecium caudatum.</title>
        <authorList>
            <person name="Dohra H."/>
            <person name="Tanaka K."/>
            <person name="Suzuki T."/>
            <person name="Fujishima M."/>
            <person name="Suzuki H."/>
        </authorList>
    </citation>
    <scope>NUCLEOTIDE SEQUENCE [LARGE SCALE GENOMIC DNA]</scope>
    <source>
        <strain evidence="5 6">F1</strain>
    </source>
</reference>
<keyword evidence="3" id="KW-0732">Signal</keyword>